<proteinExistence type="predicted"/>
<dbReference type="SUPFAM" id="SSF56059">
    <property type="entry name" value="Glutathione synthetase ATP-binding domain-like"/>
    <property type="match status" value="1"/>
</dbReference>
<dbReference type="STRING" id="1612308.SAMN05444581_10187"/>
<dbReference type="Gene3D" id="3.30.470.20">
    <property type="entry name" value="ATP-grasp fold, B domain"/>
    <property type="match status" value="1"/>
</dbReference>
<dbReference type="PROSITE" id="PS50975">
    <property type="entry name" value="ATP_GRASP"/>
    <property type="match status" value="1"/>
</dbReference>
<evidence type="ECO:0000313" key="4">
    <source>
        <dbReference type="Proteomes" id="UP000198755"/>
    </source>
</evidence>
<dbReference type="OrthoDB" id="1804072at2"/>
<keyword evidence="4" id="KW-1185">Reference proteome</keyword>
<evidence type="ECO:0000256" key="1">
    <source>
        <dbReference type="PROSITE-ProRule" id="PRU00409"/>
    </source>
</evidence>
<gene>
    <name evidence="3" type="ORF">SAMN05444581_10187</name>
</gene>
<dbReference type="GO" id="GO:0005524">
    <property type="term" value="F:ATP binding"/>
    <property type="evidence" value="ECO:0007669"/>
    <property type="project" value="UniProtKB-UniRule"/>
</dbReference>
<keyword evidence="1" id="KW-0547">Nucleotide-binding</keyword>
<dbReference type="GO" id="GO:0016874">
    <property type="term" value="F:ligase activity"/>
    <property type="evidence" value="ECO:0007669"/>
    <property type="project" value="UniProtKB-KW"/>
</dbReference>
<evidence type="ECO:0000259" key="2">
    <source>
        <dbReference type="PROSITE" id="PS50975"/>
    </source>
</evidence>
<dbReference type="PIRSF" id="PIRSF016817">
    <property type="entry name" value="UCP016817_carboligase"/>
    <property type="match status" value="1"/>
</dbReference>
<dbReference type="Proteomes" id="UP000198755">
    <property type="component" value="Unassembled WGS sequence"/>
</dbReference>
<sequence>MRPPEPGAAILIAASSGRALAAAARRAGYRPLVADFFDDSDTRVIAHATRRVEGDPGSGFESEALFEALNALAEIAAPAGIVYGAGFEDRTGLIAEMSKRWPLLGNTPEVVRRIKDPVELSALCACLQIFHPPIRLDVPEDPENWLAKCAGASGGSHVVSAGIWSTGEMVPGNDDNVYFQRIAEGEPVSVLFCADGRQVQILGTSRQWPSPSPDEPFRFGGGVRPAEISAGLESALTSAAAAIVRLCELRGLNSMDCLVDDDDGFTLLEINPRPGATLDIFDDAAGSLFDAHVDGCLSCLPARPPQVSGAQAAGVAYVRRAIASMPALDWPDWTADRQKPGTRLRLNDPLCTVHARSDDPAGARLLLEGRISLILDAAELYMGKEATF</sequence>
<protein>
    <submittedName>
        <fullName evidence="3">Predicted ATP-dependent carboligase, ATP-grasp superfamily</fullName>
    </submittedName>
</protein>
<dbReference type="RefSeq" id="WP_091675788.1">
    <property type="nucleotide sequence ID" value="NZ_FOSN01000001.1"/>
</dbReference>
<dbReference type="EMBL" id="FOSN01000001">
    <property type="protein sequence ID" value="SFJ98364.1"/>
    <property type="molecule type" value="Genomic_DNA"/>
</dbReference>
<dbReference type="GO" id="GO:0046872">
    <property type="term" value="F:metal ion binding"/>
    <property type="evidence" value="ECO:0007669"/>
    <property type="project" value="InterPro"/>
</dbReference>
<reference evidence="3 4" key="1">
    <citation type="submission" date="2016-10" db="EMBL/GenBank/DDBJ databases">
        <authorList>
            <person name="de Groot N.N."/>
        </authorList>
    </citation>
    <scope>NUCLEOTIDE SEQUENCE [LARGE SCALE GENOMIC DNA]</scope>
    <source>
        <strain evidence="3 4">NE2</strain>
    </source>
</reference>
<keyword evidence="1" id="KW-0067">ATP-binding</keyword>
<feature type="domain" description="ATP-grasp" evidence="2">
    <location>
        <begin position="225"/>
        <end position="297"/>
    </location>
</feature>
<dbReference type="AlphaFoldDB" id="A0A1I3VSH6"/>
<dbReference type="InterPro" id="IPR016677">
    <property type="entry name" value="UCP016817_carboligase"/>
</dbReference>
<evidence type="ECO:0000313" key="3">
    <source>
        <dbReference type="EMBL" id="SFJ98364.1"/>
    </source>
</evidence>
<keyword evidence="3" id="KW-0436">Ligase</keyword>
<dbReference type="InterPro" id="IPR011761">
    <property type="entry name" value="ATP-grasp"/>
</dbReference>
<name>A0A1I3VSH6_9HYPH</name>
<accession>A0A1I3VSH6</accession>
<organism evidence="3 4">
    <name type="scientific">Methylocapsa palsarum</name>
    <dbReference type="NCBI Taxonomy" id="1612308"/>
    <lineage>
        <taxon>Bacteria</taxon>
        <taxon>Pseudomonadati</taxon>
        <taxon>Pseudomonadota</taxon>
        <taxon>Alphaproteobacteria</taxon>
        <taxon>Hyphomicrobiales</taxon>
        <taxon>Beijerinckiaceae</taxon>
        <taxon>Methylocapsa</taxon>
    </lineage>
</organism>
<dbReference type="Pfam" id="PF02655">
    <property type="entry name" value="ATP-grasp_3"/>
    <property type="match status" value="1"/>
</dbReference>
<dbReference type="InterPro" id="IPR003806">
    <property type="entry name" value="ATP-grasp_PylC-type"/>
</dbReference>